<evidence type="ECO:0000256" key="5">
    <source>
        <dbReference type="SAM" id="Phobius"/>
    </source>
</evidence>
<evidence type="ECO:0000256" key="1">
    <source>
        <dbReference type="ARBA" id="ARBA00006601"/>
    </source>
</evidence>
<dbReference type="InterPro" id="IPR014027">
    <property type="entry name" value="UDP-Glc/GDP-Man_DH_C"/>
</dbReference>
<dbReference type="GO" id="GO:0000271">
    <property type="term" value="P:polysaccharide biosynthetic process"/>
    <property type="evidence" value="ECO:0007669"/>
    <property type="project" value="InterPro"/>
</dbReference>
<evidence type="ECO:0000313" key="8">
    <source>
        <dbReference type="Proteomes" id="UP000537126"/>
    </source>
</evidence>
<feature type="transmembrane region" description="Helical" evidence="5">
    <location>
        <begin position="12"/>
        <end position="32"/>
    </location>
</feature>
<evidence type="ECO:0000256" key="2">
    <source>
        <dbReference type="ARBA" id="ARBA00023002"/>
    </source>
</evidence>
<dbReference type="AlphaFoldDB" id="A0A846MPE5"/>
<dbReference type="InterPro" id="IPR014026">
    <property type="entry name" value="UDP-Glc/GDP-Man_DH_dimer"/>
</dbReference>
<dbReference type="InterPro" id="IPR017476">
    <property type="entry name" value="UDP-Glc/GDP-Man"/>
</dbReference>
<keyword evidence="3" id="KW-0520">NAD</keyword>
<evidence type="ECO:0000259" key="6">
    <source>
        <dbReference type="SMART" id="SM00984"/>
    </source>
</evidence>
<protein>
    <submittedName>
        <fullName evidence="7">UDP-N-acetyl-D-galactosamine dehydrogenase</fullName>
        <ecNumber evidence="7">1.1.1.-</ecNumber>
    </submittedName>
</protein>
<dbReference type="GO" id="GO:0016628">
    <property type="term" value="F:oxidoreductase activity, acting on the CH-CH group of donors, NAD or NADP as acceptor"/>
    <property type="evidence" value="ECO:0007669"/>
    <property type="project" value="InterPro"/>
</dbReference>
<keyword evidence="5" id="KW-0472">Membrane</keyword>
<dbReference type="InterPro" id="IPR001732">
    <property type="entry name" value="UDP-Glc/GDP-Man_DH_N"/>
</dbReference>
<comment type="caution">
    <text evidence="7">The sequence shown here is derived from an EMBL/GenBank/DDBJ whole genome shotgun (WGS) entry which is preliminary data.</text>
</comment>
<keyword evidence="2 7" id="KW-0560">Oxidoreductase</keyword>
<dbReference type="InterPro" id="IPR036291">
    <property type="entry name" value="NAD(P)-bd_dom_sf"/>
</dbReference>
<dbReference type="EMBL" id="JAASRN010000001">
    <property type="protein sequence ID" value="NIK73458.1"/>
    <property type="molecule type" value="Genomic_DNA"/>
</dbReference>
<dbReference type="GO" id="GO:0016616">
    <property type="term" value="F:oxidoreductase activity, acting on the CH-OH group of donors, NAD or NADP as acceptor"/>
    <property type="evidence" value="ECO:0007669"/>
    <property type="project" value="InterPro"/>
</dbReference>
<dbReference type="Gene3D" id="3.40.50.720">
    <property type="entry name" value="NAD(P)-binding Rossmann-like Domain"/>
    <property type="match status" value="2"/>
</dbReference>
<sequence>MSQLYQEIIEKKAPIAVIGLGYVGLPLALAFAEKVRVIGFDINSKRIAMMRQAIDPSGELPSTDFEGKDILFTDKIEDLQQARFYIVAVPTPVDRHTQPDLRPLLSATETVGKVLKKGDYVVYESTVYPGCTEEDCVPILERLSGLKACRDFKVGYSPERINPGDKEHTLRTIVKVVAACCPESLDTVARVYGLVVDAGVHRAPSIKVAEAAKVIENTQRDLNIALMNELSMIFDKMNINTYDVLEAAATKWNFLRFVPGLVGGHCIGVDPYYLTYKAKAIGHYPEVILSGRGINDRMAAHVAKRVVQLLLEEGHDLRTAKVLVAGITFKENVKDIRNSKVADLVHELQSFHLNVSIIDPHAESEEVEEEYGLKLSAAPEGPYQAIILAVPHNEYKAWQEKELKALLQPAGVLIDLKGIWRKIAEKVSCRYWSL</sequence>
<dbReference type="InterPro" id="IPR028359">
    <property type="entry name" value="UDP_ManNAc/GlcNAc_DH"/>
</dbReference>
<proteinExistence type="inferred from homology"/>
<dbReference type="EC" id="1.1.1.-" evidence="7"/>
<dbReference type="SUPFAM" id="SSF48179">
    <property type="entry name" value="6-phosphogluconate dehydrogenase C-terminal domain-like"/>
    <property type="match status" value="1"/>
</dbReference>
<evidence type="ECO:0000313" key="7">
    <source>
        <dbReference type="EMBL" id="NIK73458.1"/>
    </source>
</evidence>
<dbReference type="RefSeq" id="WP_208409626.1">
    <property type="nucleotide sequence ID" value="NZ_JAASRN010000001.1"/>
</dbReference>
<dbReference type="Proteomes" id="UP000537126">
    <property type="component" value="Unassembled WGS sequence"/>
</dbReference>
<keyword evidence="5" id="KW-1133">Transmembrane helix</keyword>
<keyword evidence="5" id="KW-0812">Transmembrane</keyword>
<reference evidence="7 8" key="1">
    <citation type="submission" date="2020-03" db="EMBL/GenBank/DDBJ databases">
        <title>Genomic Encyclopedia of Type Strains, Phase IV (KMG-IV): sequencing the most valuable type-strain genomes for metagenomic binning, comparative biology and taxonomic classification.</title>
        <authorList>
            <person name="Goeker M."/>
        </authorList>
    </citation>
    <scope>NUCLEOTIDE SEQUENCE [LARGE SCALE GENOMIC DNA]</scope>
    <source>
        <strain evidence="7 8">DSM 5718</strain>
    </source>
</reference>
<name>A0A846MPE5_9BACT</name>
<gene>
    <name evidence="7" type="ORF">FHS56_000944</name>
</gene>
<feature type="domain" description="UDP-glucose/GDP-mannose dehydrogenase C-terminal" evidence="6">
    <location>
        <begin position="323"/>
        <end position="422"/>
    </location>
</feature>
<dbReference type="PIRSF" id="PIRSF500136">
    <property type="entry name" value="UDP_ManNAc_DH"/>
    <property type="match status" value="1"/>
</dbReference>
<dbReference type="InterPro" id="IPR008927">
    <property type="entry name" value="6-PGluconate_DH-like_C_sf"/>
</dbReference>
<dbReference type="SUPFAM" id="SSF51735">
    <property type="entry name" value="NAD(P)-binding Rossmann-fold domains"/>
    <property type="match status" value="1"/>
</dbReference>
<dbReference type="GO" id="GO:0051287">
    <property type="term" value="F:NAD binding"/>
    <property type="evidence" value="ECO:0007669"/>
    <property type="project" value="InterPro"/>
</dbReference>
<accession>A0A846MPE5</accession>
<organism evidence="7 8">
    <name type="scientific">Thermonema lapsum</name>
    <dbReference type="NCBI Taxonomy" id="28195"/>
    <lineage>
        <taxon>Bacteria</taxon>
        <taxon>Pseudomonadati</taxon>
        <taxon>Bacteroidota</taxon>
        <taxon>Cytophagia</taxon>
        <taxon>Cytophagales</taxon>
        <taxon>Thermonemataceae</taxon>
        <taxon>Thermonema</taxon>
    </lineage>
</organism>
<dbReference type="Pfam" id="PF03721">
    <property type="entry name" value="UDPG_MGDP_dh_N"/>
    <property type="match status" value="1"/>
</dbReference>
<dbReference type="PIRSF" id="PIRSF000124">
    <property type="entry name" value="UDPglc_GDPman_dh"/>
    <property type="match status" value="1"/>
</dbReference>
<dbReference type="NCBIfam" id="TIGR03026">
    <property type="entry name" value="NDP-sugDHase"/>
    <property type="match status" value="1"/>
</dbReference>
<dbReference type="PANTHER" id="PTHR43491:SF2">
    <property type="entry name" value="UDP-N-ACETYL-D-MANNOSAMINE DEHYDROGENASE"/>
    <property type="match status" value="1"/>
</dbReference>
<dbReference type="SMART" id="SM00984">
    <property type="entry name" value="UDPG_MGDP_dh_C"/>
    <property type="match status" value="1"/>
</dbReference>
<dbReference type="Pfam" id="PF03720">
    <property type="entry name" value="UDPG_MGDP_dh_C"/>
    <property type="match status" value="1"/>
</dbReference>
<evidence type="ECO:0000256" key="3">
    <source>
        <dbReference type="ARBA" id="ARBA00023027"/>
    </source>
</evidence>
<dbReference type="PANTHER" id="PTHR43491">
    <property type="entry name" value="UDP-N-ACETYL-D-MANNOSAMINE DEHYDROGENASE"/>
    <property type="match status" value="1"/>
</dbReference>
<keyword evidence="8" id="KW-1185">Reference proteome</keyword>
<evidence type="ECO:0000256" key="4">
    <source>
        <dbReference type="PIRNR" id="PIRNR000124"/>
    </source>
</evidence>
<dbReference type="SUPFAM" id="SSF52413">
    <property type="entry name" value="UDP-glucose/GDP-mannose dehydrogenase C-terminal domain"/>
    <property type="match status" value="1"/>
</dbReference>
<dbReference type="InterPro" id="IPR036220">
    <property type="entry name" value="UDP-Glc/GDP-Man_DH_C_sf"/>
</dbReference>
<dbReference type="Pfam" id="PF00984">
    <property type="entry name" value="UDPG_MGDP_dh"/>
    <property type="match status" value="1"/>
</dbReference>
<comment type="similarity">
    <text evidence="1 4">Belongs to the UDP-glucose/GDP-mannose dehydrogenase family.</text>
</comment>